<protein>
    <submittedName>
        <fullName evidence="2">Uncharacterized protein</fullName>
    </submittedName>
</protein>
<evidence type="ECO:0000313" key="3">
    <source>
        <dbReference type="Proteomes" id="UP000076925"/>
    </source>
</evidence>
<proteinExistence type="predicted"/>
<name>A0A139X4H7_9CYAN</name>
<dbReference type="Proteomes" id="UP000076925">
    <property type="component" value="Unassembled WGS sequence"/>
</dbReference>
<feature type="region of interest" description="Disordered" evidence="1">
    <location>
        <begin position="95"/>
        <end position="151"/>
    </location>
</feature>
<organism evidence="2 3">
    <name type="scientific">Scytonema hofmannii PCC 7110</name>
    <dbReference type="NCBI Taxonomy" id="128403"/>
    <lineage>
        <taxon>Bacteria</taxon>
        <taxon>Bacillati</taxon>
        <taxon>Cyanobacteriota</taxon>
        <taxon>Cyanophyceae</taxon>
        <taxon>Nostocales</taxon>
        <taxon>Scytonemataceae</taxon>
        <taxon>Scytonema</taxon>
    </lineage>
</organism>
<sequence length="151" mass="16432">MGSAVTITNPIHPLYGQSVVVRQISKVGKTIKIIVEHPDGGLLSLPAEETTLSLSEGGVMRADTTRLFDPEKLLRLSEWMAARSKSVLEKLSCVPEDQEAEHKKTNDTTGAKAVRSTRKKLRTYATTNQTDSTAGGQNAVKNQPTKCPDKE</sequence>
<dbReference type="EMBL" id="ANNX02000034">
    <property type="protein sequence ID" value="KYC39584.1"/>
    <property type="molecule type" value="Genomic_DNA"/>
</dbReference>
<reference evidence="2 3" key="1">
    <citation type="journal article" date="2013" name="Genome Biol. Evol.">
        <title>Genomes of Stigonematalean cyanobacteria (subsection V) and the evolution of oxygenic photosynthesis from prokaryotes to plastids.</title>
        <authorList>
            <person name="Dagan T."/>
            <person name="Roettger M."/>
            <person name="Stucken K."/>
            <person name="Landan G."/>
            <person name="Koch R."/>
            <person name="Major P."/>
            <person name="Gould S.B."/>
            <person name="Goremykin V.V."/>
            <person name="Rippka R."/>
            <person name="Tandeau de Marsac N."/>
            <person name="Gugger M."/>
            <person name="Lockhart P.J."/>
            <person name="Allen J.F."/>
            <person name="Brune I."/>
            <person name="Maus I."/>
            <person name="Puhler A."/>
            <person name="Martin W.F."/>
        </authorList>
    </citation>
    <scope>NUCLEOTIDE SEQUENCE [LARGE SCALE GENOMIC DNA]</scope>
    <source>
        <strain evidence="2 3">PCC 7110</strain>
    </source>
</reference>
<evidence type="ECO:0000313" key="2">
    <source>
        <dbReference type="EMBL" id="KYC39584.1"/>
    </source>
</evidence>
<comment type="caution">
    <text evidence="2">The sequence shown here is derived from an EMBL/GenBank/DDBJ whole genome shotgun (WGS) entry which is preliminary data.</text>
</comment>
<keyword evidence="3" id="KW-1185">Reference proteome</keyword>
<dbReference type="STRING" id="128403.WA1_03910"/>
<feature type="compositionally biased region" description="Polar residues" evidence="1">
    <location>
        <begin position="124"/>
        <end position="145"/>
    </location>
</feature>
<dbReference type="OrthoDB" id="490181at2"/>
<evidence type="ECO:0000256" key="1">
    <source>
        <dbReference type="SAM" id="MobiDB-lite"/>
    </source>
</evidence>
<gene>
    <name evidence="2" type="ORF">WA1_03910</name>
</gene>
<dbReference type="AlphaFoldDB" id="A0A139X4H7"/>
<accession>A0A139X4H7</accession>